<feature type="domain" description="Prolamin-like" evidence="3">
    <location>
        <begin position="44"/>
        <end position="115"/>
    </location>
</feature>
<organism evidence="4 5">
    <name type="scientific">Arachis hypogaea</name>
    <name type="common">Peanut</name>
    <dbReference type="NCBI Taxonomy" id="3818"/>
    <lineage>
        <taxon>Eukaryota</taxon>
        <taxon>Viridiplantae</taxon>
        <taxon>Streptophyta</taxon>
        <taxon>Embryophyta</taxon>
        <taxon>Tracheophyta</taxon>
        <taxon>Spermatophyta</taxon>
        <taxon>Magnoliopsida</taxon>
        <taxon>eudicotyledons</taxon>
        <taxon>Gunneridae</taxon>
        <taxon>Pentapetalae</taxon>
        <taxon>rosids</taxon>
        <taxon>fabids</taxon>
        <taxon>Fabales</taxon>
        <taxon>Fabaceae</taxon>
        <taxon>Papilionoideae</taxon>
        <taxon>50 kb inversion clade</taxon>
        <taxon>dalbergioids sensu lato</taxon>
        <taxon>Dalbergieae</taxon>
        <taxon>Pterocarpus clade</taxon>
        <taxon>Arachis</taxon>
    </lineage>
</organism>
<dbReference type="Gramene" id="arahy.Tifrunner.gnm2.ann2.Ah16g465900.1">
    <property type="protein sequence ID" value="arahy.Tifrunner.gnm2.ann2.Ah16g465900.1-CDS-1"/>
    <property type="gene ID" value="arahy.Tifrunner.gnm2.ann2.Ah16g465900"/>
</dbReference>
<feature type="signal peptide" evidence="2">
    <location>
        <begin position="1"/>
        <end position="17"/>
    </location>
</feature>
<evidence type="ECO:0000256" key="2">
    <source>
        <dbReference type="SAM" id="SignalP"/>
    </source>
</evidence>
<feature type="chain" id="PRO_5019229679" description="Prolamin-like domain-containing protein" evidence="2">
    <location>
        <begin position="18"/>
        <end position="118"/>
    </location>
</feature>
<dbReference type="OrthoDB" id="1408535at2759"/>
<evidence type="ECO:0000259" key="3">
    <source>
        <dbReference type="Pfam" id="PF05617"/>
    </source>
</evidence>
<gene>
    <name evidence="4" type="ORF">Ahy_B06g085392</name>
</gene>
<reference evidence="4 5" key="1">
    <citation type="submission" date="2019-01" db="EMBL/GenBank/DDBJ databases">
        <title>Sequencing of cultivated peanut Arachis hypogaea provides insights into genome evolution and oil improvement.</title>
        <authorList>
            <person name="Chen X."/>
        </authorList>
    </citation>
    <scope>NUCLEOTIDE SEQUENCE [LARGE SCALE GENOMIC DNA]</scope>
    <source>
        <strain evidence="5">cv. Fuhuasheng</strain>
        <tissue evidence="4">Leaves</tissue>
    </source>
</reference>
<evidence type="ECO:0000256" key="1">
    <source>
        <dbReference type="ARBA" id="ARBA00022729"/>
    </source>
</evidence>
<name>A0A444YUC1_ARAHY</name>
<dbReference type="PANTHER" id="PTHR31951">
    <property type="entry name" value="BIFUNCTIONAL INHIBITOR/LIPID-TRANSFER PROTEIN/SEED STORAGE 2S ALBUMIN SUPERFAMILY PROTEIN-RELATED"/>
    <property type="match status" value="1"/>
</dbReference>
<dbReference type="EMBL" id="SDMP01000016">
    <property type="protein sequence ID" value="RYR05529.1"/>
    <property type="molecule type" value="Genomic_DNA"/>
</dbReference>
<evidence type="ECO:0000313" key="4">
    <source>
        <dbReference type="EMBL" id="RYR05529.1"/>
    </source>
</evidence>
<protein>
    <recommendedName>
        <fullName evidence="3">Prolamin-like domain-containing protein</fullName>
    </recommendedName>
</protein>
<proteinExistence type="predicted"/>
<keyword evidence="1 2" id="KW-0732">Signal</keyword>
<dbReference type="AlphaFoldDB" id="A0A444YUC1"/>
<dbReference type="Pfam" id="PF05617">
    <property type="entry name" value="Prolamin_like"/>
    <property type="match status" value="1"/>
</dbReference>
<dbReference type="SUPFAM" id="SSF47699">
    <property type="entry name" value="Bifunctional inhibitor/lipid-transfer protein/seed storage 2S albumin"/>
    <property type="match status" value="1"/>
</dbReference>
<dbReference type="PANTHER" id="PTHR31951:SF22">
    <property type="entry name" value="ECA1 GAMETOGENESIS RELATED FAMILY"/>
    <property type="match status" value="1"/>
</dbReference>
<accession>A0A444YUC1</accession>
<evidence type="ECO:0000313" key="5">
    <source>
        <dbReference type="Proteomes" id="UP000289738"/>
    </source>
</evidence>
<sequence>MATLLNICVLFIVMAHASLLVESGGASNLAPSPLAMYQTYLSRCSQKVAQDCRDEIHSSVVYGNQTVTEKCCSNLVNVVGKQCYDDMSKYVATLPDLNPKKDEILQRSRNVWNACATH</sequence>
<keyword evidence="5" id="KW-1185">Reference proteome</keyword>
<dbReference type="InterPro" id="IPR008502">
    <property type="entry name" value="Prolamin-like"/>
</dbReference>
<dbReference type="InterPro" id="IPR036312">
    <property type="entry name" value="Bifun_inhib/LTP/seed_sf"/>
</dbReference>
<comment type="caution">
    <text evidence="4">The sequence shown here is derived from an EMBL/GenBank/DDBJ whole genome shotgun (WGS) entry which is preliminary data.</text>
</comment>
<dbReference type="Proteomes" id="UP000289738">
    <property type="component" value="Chromosome B06"/>
</dbReference>